<dbReference type="Proteomes" id="UP000694415">
    <property type="component" value="Unplaced"/>
</dbReference>
<dbReference type="GeneTree" id="ENSGT01140000286613"/>
<proteinExistence type="predicted"/>
<keyword evidence="2" id="KW-1185">Reference proteome</keyword>
<dbReference type="Ensembl" id="ENSMSIT00000025374.1">
    <property type="protein sequence ID" value="ENSMSIP00000020106.1"/>
    <property type="gene ID" value="ENSMSIG00000017077.1"/>
</dbReference>
<protein>
    <submittedName>
        <fullName evidence="1">Uncharacterized protein</fullName>
    </submittedName>
</protein>
<evidence type="ECO:0000313" key="1">
    <source>
        <dbReference type="Ensembl" id="ENSMSIP00000020106.1"/>
    </source>
</evidence>
<accession>A0A8C6HFL4</accession>
<name>A0A8C6HFL4_MUSSI</name>
<organism evidence="1 2">
    <name type="scientific">Mus spicilegus</name>
    <name type="common">Mound-building mouse</name>
    <dbReference type="NCBI Taxonomy" id="10103"/>
    <lineage>
        <taxon>Eukaryota</taxon>
        <taxon>Metazoa</taxon>
        <taxon>Chordata</taxon>
        <taxon>Craniata</taxon>
        <taxon>Vertebrata</taxon>
        <taxon>Euteleostomi</taxon>
        <taxon>Mammalia</taxon>
        <taxon>Eutheria</taxon>
        <taxon>Euarchontoglires</taxon>
        <taxon>Glires</taxon>
        <taxon>Rodentia</taxon>
        <taxon>Myomorpha</taxon>
        <taxon>Muroidea</taxon>
        <taxon>Muridae</taxon>
        <taxon>Murinae</taxon>
        <taxon>Mus</taxon>
        <taxon>Mus</taxon>
    </lineage>
</organism>
<evidence type="ECO:0000313" key="2">
    <source>
        <dbReference type="Proteomes" id="UP000694415"/>
    </source>
</evidence>
<dbReference type="AlphaFoldDB" id="A0A8C6HFL4"/>
<sequence length="80" mass="8666">MLHEEGLAPGICCSGPEFTEISGASTGGRVLLDPDGSHAGLDHGLHTLHPRRRGMRKVGASKLPFLSVWVSMFLYFFLSI</sequence>
<reference evidence="1" key="2">
    <citation type="submission" date="2025-09" db="UniProtKB">
        <authorList>
            <consortium name="Ensembl"/>
        </authorList>
    </citation>
    <scope>IDENTIFICATION</scope>
</reference>
<reference evidence="1" key="1">
    <citation type="submission" date="2025-08" db="UniProtKB">
        <authorList>
            <consortium name="Ensembl"/>
        </authorList>
    </citation>
    <scope>IDENTIFICATION</scope>
</reference>